<dbReference type="EMBL" id="CAUYUJ010017616">
    <property type="protein sequence ID" value="CAK0876325.1"/>
    <property type="molecule type" value="Genomic_DNA"/>
</dbReference>
<keyword evidence="2" id="KW-1133">Transmembrane helix</keyword>
<feature type="domain" description="Apple" evidence="3">
    <location>
        <begin position="179"/>
        <end position="261"/>
    </location>
</feature>
<sequence length="484" mass="52673">MWVSLSQVAKKGEPCRISLDISSYDYMSEMTQELKRGMTPIVSYWADDDMLWLDGLGDDHQGQCSKDIKKKCSDSVKFYNFSIADISDEDSPVPPKKPTTRQPVSDAGGWNWEASDSTTSSKEAWQQPAWEQPAWEQPASSTAQAVGSLGWDSGEGGGDGQSSDPTAADRGKVVEGGKCVEFANWRKAAVGGRAVQMNLGKAAYGAQTTWKECRSLCANDKDCKQVVFYKPSGSCFGTREAQGDDQDRMGGSNYDFVSAHCNNACAEFNNWRKTETGEEIPLGKHKYGDVAEDWPTCRDRCAAEEKCQQVVYYRPERKCFGMSERGDDDEDSMGGNNPNFVSAHCQKTGADADGEEGSSLDELDSTRGDHILMQKKHARLPGPGWWAADDTRWAMAGAGLVAIAVLVACGVVAVGAKRRRNLRAAPLEGLRRIASLAEVRVADAGHGLMRTKPSSERLLEVGAAALAPPPLPGGRAVEMQQRYL</sequence>
<dbReference type="Gene3D" id="2.70.100.10">
    <property type="entry name" value="Glycoside hydrolase, family 7, domain"/>
    <property type="match status" value="1"/>
</dbReference>
<feature type="compositionally biased region" description="Acidic residues" evidence="1">
    <location>
        <begin position="352"/>
        <end position="363"/>
    </location>
</feature>
<protein>
    <recommendedName>
        <fullName evidence="3">Apple domain-containing protein</fullName>
    </recommendedName>
</protein>
<keyword evidence="2" id="KW-0472">Membrane</keyword>
<feature type="region of interest" description="Disordered" evidence="1">
    <location>
        <begin position="325"/>
        <end position="363"/>
    </location>
</feature>
<feature type="region of interest" description="Disordered" evidence="1">
    <location>
        <begin position="87"/>
        <end position="170"/>
    </location>
</feature>
<evidence type="ECO:0000259" key="3">
    <source>
        <dbReference type="PROSITE" id="PS50948"/>
    </source>
</evidence>
<organism evidence="4 5">
    <name type="scientific">Prorocentrum cordatum</name>
    <dbReference type="NCBI Taxonomy" id="2364126"/>
    <lineage>
        <taxon>Eukaryota</taxon>
        <taxon>Sar</taxon>
        <taxon>Alveolata</taxon>
        <taxon>Dinophyceae</taxon>
        <taxon>Prorocentrales</taxon>
        <taxon>Prorocentraceae</taxon>
        <taxon>Prorocentrum</taxon>
    </lineage>
</organism>
<keyword evidence="5" id="KW-1185">Reference proteome</keyword>
<accession>A0ABN9VS63</accession>
<feature type="compositionally biased region" description="Polar residues" evidence="1">
    <location>
        <begin position="114"/>
        <end position="124"/>
    </location>
</feature>
<evidence type="ECO:0000256" key="1">
    <source>
        <dbReference type="SAM" id="MobiDB-lite"/>
    </source>
</evidence>
<evidence type="ECO:0000256" key="2">
    <source>
        <dbReference type="SAM" id="Phobius"/>
    </source>
</evidence>
<comment type="caution">
    <text evidence="4">The sequence shown here is derived from an EMBL/GenBank/DDBJ whole genome shotgun (WGS) entry which is preliminary data.</text>
</comment>
<feature type="transmembrane region" description="Helical" evidence="2">
    <location>
        <begin position="393"/>
        <end position="414"/>
    </location>
</feature>
<dbReference type="InterPro" id="IPR003609">
    <property type="entry name" value="Pan_app"/>
</dbReference>
<dbReference type="PROSITE" id="PS50948">
    <property type="entry name" value="PAN"/>
    <property type="match status" value="1"/>
</dbReference>
<evidence type="ECO:0000313" key="4">
    <source>
        <dbReference type="EMBL" id="CAK0876325.1"/>
    </source>
</evidence>
<dbReference type="Proteomes" id="UP001189429">
    <property type="component" value="Unassembled WGS sequence"/>
</dbReference>
<reference evidence="4" key="1">
    <citation type="submission" date="2023-10" db="EMBL/GenBank/DDBJ databases">
        <authorList>
            <person name="Chen Y."/>
            <person name="Shah S."/>
            <person name="Dougan E. K."/>
            <person name="Thang M."/>
            <person name="Chan C."/>
        </authorList>
    </citation>
    <scope>NUCLEOTIDE SEQUENCE [LARGE SCALE GENOMIC DNA]</scope>
</reference>
<dbReference type="InterPro" id="IPR037019">
    <property type="entry name" value="Glyco_hydro_7_sf"/>
</dbReference>
<evidence type="ECO:0000313" key="5">
    <source>
        <dbReference type="Proteomes" id="UP001189429"/>
    </source>
</evidence>
<gene>
    <name evidence="4" type="ORF">PCOR1329_LOCUS60747</name>
</gene>
<proteinExistence type="predicted"/>
<name>A0ABN9VS63_9DINO</name>
<keyword evidence="2" id="KW-0812">Transmembrane</keyword>